<dbReference type="EMBL" id="GGEC01088640">
    <property type="protein sequence ID" value="MBX69124.1"/>
    <property type="molecule type" value="Transcribed_RNA"/>
</dbReference>
<proteinExistence type="predicted"/>
<evidence type="ECO:0000313" key="1">
    <source>
        <dbReference type="EMBL" id="MBX69124.1"/>
    </source>
</evidence>
<name>A0A2P2QQG4_RHIMU</name>
<protein>
    <submittedName>
        <fullName evidence="1">Uncharacterized protein</fullName>
    </submittedName>
</protein>
<organism evidence="1">
    <name type="scientific">Rhizophora mucronata</name>
    <name type="common">Asiatic mangrove</name>
    <dbReference type="NCBI Taxonomy" id="61149"/>
    <lineage>
        <taxon>Eukaryota</taxon>
        <taxon>Viridiplantae</taxon>
        <taxon>Streptophyta</taxon>
        <taxon>Embryophyta</taxon>
        <taxon>Tracheophyta</taxon>
        <taxon>Spermatophyta</taxon>
        <taxon>Magnoliopsida</taxon>
        <taxon>eudicotyledons</taxon>
        <taxon>Gunneridae</taxon>
        <taxon>Pentapetalae</taxon>
        <taxon>rosids</taxon>
        <taxon>fabids</taxon>
        <taxon>Malpighiales</taxon>
        <taxon>Rhizophoraceae</taxon>
        <taxon>Rhizophora</taxon>
    </lineage>
</organism>
<dbReference type="AlphaFoldDB" id="A0A2P2QQG4"/>
<accession>A0A2P2QQG4</accession>
<sequence length="31" mass="3678">MSNVLHFPINLRATQTQRVEEYKARRGANNY</sequence>
<reference evidence="1" key="1">
    <citation type="submission" date="2018-02" db="EMBL/GenBank/DDBJ databases">
        <title>Rhizophora mucronata_Transcriptome.</title>
        <authorList>
            <person name="Meera S.P."/>
            <person name="Sreeshan A."/>
            <person name="Augustine A."/>
        </authorList>
    </citation>
    <scope>NUCLEOTIDE SEQUENCE</scope>
    <source>
        <tissue evidence="1">Leaf</tissue>
    </source>
</reference>